<evidence type="ECO:0000259" key="7">
    <source>
        <dbReference type="Pfam" id="PF08281"/>
    </source>
</evidence>
<evidence type="ECO:0000256" key="3">
    <source>
        <dbReference type="ARBA" id="ARBA00023082"/>
    </source>
</evidence>
<dbReference type="InterPro" id="IPR039425">
    <property type="entry name" value="RNA_pol_sigma-70-like"/>
</dbReference>
<gene>
    <name evidence="8" type="ORF">TBC1_1221</name>
</gene>
<dbReference type="InterPro" id="IPR036388">
    <property type="entry name" value="WH-like_DNA-bd_sf"/>
</dbReference>
<dbReference type="SUPFAM" id="SSF88659">
    <property type="entry name" value="Sigma3 and sigma4 domains of RNA polymerase sigma factors"/>
    <property type="match status" value="1"/>
</dbReference>
<evidence type="ECO:0000256" key="4">
    <source>
        <dbReference type="ARBA" id="ARBA00023125"/>
    </source>
</evidence>
<name>A0A0S7BTN2_9BACT</name>
<dbReference type="EMBL" id="DF968183">
    <property type="protein sequence ID" value="GAP44220.1"/>
    <property type="molecule type" value="Genomic_DNA"/>
</dbReference>
<dbReference type="RefSeq" id="WP_062043124.1">
    <property type="nucleotide sequence ID" value="NZ_DF968183.1"/>
</dbReference>
<keyword evidence="3" id="KW-0731">Sigma factor</keyword>
<keyword evidence="2" id="KW-0805">Transcription regulation</keyword>
<evidence type="ECO:0000256" key="5">
    <source>
        <dbReference type="ARBA" id="ARBA00023163"/>
    </source>
</evidence>
<dbReference type="GO" id="GO:0016987">
    <property type="term" value="F:sigma factor activity"/>
    <property type="evidence" value="ECO:0007669"/>
    <property type="project" value="UniProtKB-KW"/>
</dbReference>
<reference evidence="8" key="1">
    <citation type="journal article" date="2015" name="Genome Announc.">
        <title>Draft Genome Sequence of Bacteroidales Strain TBC1, a Novel Isolate from a Methanogenic Wastewater Treatment System.</title>
        <authorList>
            <person name="Tourlousse D.M."/>
            <person name="Matsuura N."/>
            <person name="Sun L."/>
            <person name="Toyonaga M."/>
            <person name="Kuroda K."/>
            <person name="Ohashi A."/>
            <person name="Cruz R."/>
            <person name="Yamaguchi T."/>
            <person name="Sekiguchi Y."/>
        </authorList>
    </citation>
    <scope>NUCLEOTIDE SEQUENCE [LARGE SCALE GENOMIC DNA]</scope>
    <source>
        <strain evidence="8">TBC1</strain>
    </source>
</reference>
<dbReference type="Gene3D" id="1.10.1740.10">
    <property type="match status" value="1"/>
</dbReference>
<dbReference type="NCBIfam" id="TIGR02937">
    <property type="entry name" value="sigma70-ECF"/>
    <property type="match status" value="1"/>
</dbReference>
<dbReference type="InterPro" id="IPR007627">
    <property type="entry name" value="RNA_pol_sigma70_r2"/>
</dbReference>
<dbReference type="STRING" id="1678841.TBC1_1221"/>
<proteinExistence type="inferred from homology"/>
<accession>A0A0S7BTN2</accession>
<dbReference type="InterPro" id="IPR013324">
    <property type="entry name" value="RNA_pol_sigma_r3/r4-like"/>
</dbReference>
<dbReference type="GO" id="GO:0003677">
    <property type="term" value="F:DNA binding"/>
    <property type="evidence" value="ECO:0007669"/>
    <property type="project" value="UniProtKB-KW"/>
</dbReference>
<dbReference type="Gene3D" id="1.10.10.10">
    <property type="entry name" value="Winged helix-like DNA-binding domain superfamily/Winged helix DNA-binding domain"/>
    <property type="match status" value="1"/>
</dbReference>
<dbReference type="Proteomes" id="UP000053091">
    <property type="component" value="Unassembled WGS sequence"/>
</dbReference>
<keyword evidence="4" id="KW-0238">DNA-binding</keyword>
<dbReference type="CDD" id="cd06171">
    <property type="entry name" value="Sigma70_r4"/>
    <property type="match status" value="1"/>
</dbReference>
<dbReference type="OrthoDB" id="9790423at2"/>
<protein>
    <submittedName>
        <fullName evidence="8">RNA polymerase sigma factor, sigma-70 family</fullName>
    </submittedName>
</protein>
<feature type="domain" description="RNA polymerase sigma-70 region 2" evidence="6">
    <location>
        <begin position="27"/>
        <end position="95"/>
    </location>
</feature>
<dbReference type="PANTHER" id="PTHR43133">
    <property type="entry name" value="RNA POLYMERASE ECF-TYPE SIGMA FACTO"/>
    <property type="match status" value="1"/>
</dbReference>
<dbReference type="PANTHER" id="PTHR43133:SF8">
    <property type="entry name" value="RNA POLYMERASE SIGMA FACTOR HI_1459-RELATED"/>
    <property type="match status" value="1"/>
</dbReference>
<dbReference type="Pfam" id="PF08281">
    <property type="entry name" value="Sigma70_r4_2"/>
    <property type="match status" value="1"/>
</dbReference>
<evidence type="ECO:0000313" key="9">
    <source>
        <dbReference type="Proteomes" id="UP000053091"/>
    </source>
</evidence>
<dbReference type="InterPro" id="IPR013249">
    <property type="entry name" value="RNA_pol_sigma70_r4_t2"/>
</dbReference>
<evidence type="ECO:0000259" key="6">
    <source>
        <dbReference type="Pfam" id="PF04542"/>
    </source>
</evidence>
<dbReference type="AlphaFoldDB" id="A0A0S7BTN2"/>
<comment type="similarity">
    <text evidence="1">Belongs to the sigma-70 factor family. ECF subfamily.</text>
</comment>
<sequence length="195" mass="23063">MYAQSISDQELINRYLSGNESCLEQLIYRHKNKVFSYIIMVVKDKQHADDIFQDTFIKVIHTLKSGTYKEEGKFIQWVMRIAHNLVIDHFRKSRRIPVVDSQSEEFSIIDNLRIYDDSVEDRMITEQIHQDVRALIDFLPAEQRDVLMMRHYADMSFKEIAEQTNVSINTALGRMRYALINLRKMIEKKEISLSA</sequence>
<dbReference type="SUPFAM" id="SSF88946">
    <property type="entry name" value="Sigma2 domain of RNA polymerase sigma factors"/>
    <property type="match status" value="1"/>
</dbReference>
<dbReference type="GO" id="GO:0006352">
    <property type="term" value="P:DNA-templated transcription initiation"/>
    <property type="evidence" value="ECO:0007669"/>
    <property type="project" value="InterPro"/>
</dbReference>
<keyword evidence="5" id="KW-0804">Transcription</keyword>
<dbReference type="Pfam" id="PF04542">
    <property type="entry name" value="Sigma70_r2"/>
    <property type="match status" value="1"/>
</dbReference>
<feature type="domain" description="RNA polymerase sigma factor 70 region 4 type 2" evidence="7">
    <location>
        <begin position="130"/>
        <end position="170"/>
    </location>
</feature>
<evidence type="ECO:0000313" key="8">
    <source>
        <dbReference type="EMBL" id="GAP44220.1"/>
    </source>
</evidence>
<evidence type="ECO:0000256" key="1">
    <source>
        <dbReference type="ARBA" id="ARBA00010641"/>
    </source>
</evidence>
<evidence type="ECO:0000256" key="2">
    <source>
        <dbReference type="ARBA" id="ARBA00023015"/>
    </source>
</evidence>
<keyword evidence="9" id="KW-1185">Reference proteome</keyword>
<dbReference type="InterPro" id="IPR013325">
    <property type="entry name" value="RNA_pol_sigma_r2"/>
</dbReference>
<dbReference type="PATRIC" id="fig|1678841.3.peg.2675"/>
<dbReference type="InterPro" id="IPR014284">
    <property type="entry name" value="RNA_pol_sigma-70_dom"/>
</dbReference>
<organism evidence="8">
    <name type="scientific">Lentimicrobium saccharophilum</name>
    <dbReference type="NCBI Taxonomy" id="1678841"/>
    <lineage>
        <taxon>Bacteria</taxon>
        <taxon>Pseudomonadati</taxon>
        <taxon>Bacteroidota</taxon>
        <taxon>Bacteroidia</taxon>
        <taxon>Bacteroidales</taxon>
        <taxon>Lentimicrobiaceae</taxon>
        <taxon>Lentimicrobium</taxon>
    </lineage>
</organism>